<evidence type="ECO:0000313" key="2">
    <source>
        <dbReference type="Proteomes" id="UP001054945"/>
    </source>
</evidence>
<name>A0AAV4VZB5_CAEEX</name>
<dbReference type="Proteomes" id="UP001054945">
    <property type="component" value="Unassembled WGS sequence"/>
</dbReference>
<dbReference type="AlphaFoldDB" id="A0AAV4VZB5"/>
<gene>
    <name evidence="1" type="ORF">CEXT_194821</name>
</gene>
<sequence length="82" mass="9729">MNASFYGNHQLPRLRTRAAEHLRQPNSLLPQKSTFRSHPQINLTLSLYNKHPVRFIRYSKTTSENRCFDEDRNLDSLVLFIK</sequence>
<accession>A0AAV4VZB5</accession>
<organism evidence="1 2">
    <name type="scientific">Caerostris extrusa</name>
    <name type="common">Bark spider</name>
    <name type="synonym">Caerostris bankana</name>
    <dbReference type="NCBI Taxonomy" id="172846"/>
    <lineage>
        <taxon>Eukaryota</taxon>
        <taxon>Metazoa</taxon>
        <taxon>Ecdysozoa</taxon>
        <taxon>Arthropoda</taxon>
        <taxon>Chelicerata</taxon>
        <taxon>Arachnida</taxon>
        <taxon>Araneae</taxon>
        <taxon>Araneomorphae</taxon>
        <taxon>Entelegynae</taxon>
        <taxon>Araneoidea</taxon>
        <taxon>Araneidae</taxon>
        <taxon>Caerostris</taxon>
    </lineage>
</organism>
<proteinExistence type="predicted"/>
<evidence type="ECO:0000313" key="1">
    <source>
        <dbReference type="EMBL" id="GIY75820.1"/>
    </source>
</evidence>
<protein>
    <submittedName>
        <fullName evidence="1">Uncharacterized protein</fullName>
    </submittedName>
</protein>
<dbReference type="EMBL" id="BPLR01015394">
    <property type="protein sequence ID" value="GIY75820.1"/>
    <property type="molecule type" value="Genomic_DNA"/>
</dbReference>
<comment type="caution">
    <text evidence="1">The sequence shown here is derived from an EMBL/GenBank/DDBJ whole genome shotgun (WGS) entry which is preliminary data.</text>
</comment>
<reference evidence="1 2" key="1">
    <citation type="submission" date="2021-06" db="EMBL/GenBank/DDBJ databases">
        <title>Caerostris extrusa draft genome.</title>
        <authorList>
            <person name="Kono N."/>
            <person name="Arakawa K."/>
        </authorList>
    </citation>
    <scope>NUCLEOTIDE SEQUENCE [LARGE SCALE GENOMIC DNA]</scope>
</reference>
<keyword evidence="2" id="KW-1185">Reference proteome</keyword>